<comment type="caution">
    <text evidence="1">The sequence shown here is derived from an EMBL/GenBank/DDBJ whole genome shotgun (WGS) entry which is preliminary data.</text>
</comment>
<accession>A0ABT9ZTY0</accession>
<sequence length="94" mass="10788">MDKDNLKLTSSEIGTLWGEYVNGTATEIVLKYMFSIIEDEKIKKIFEDAIGKFTNQKRQLTAFIEKEGFPIPLGFSESDLNLRAKRLFSDTFCL</sequence>
<name>A0ABT9ZTY0_9BACI</name>
<keyword evidence="2" id="KW-1185">Reference proteome</keyword>
<dbReference type="Pfam" id="PF11553">
    <property type="entry name" value="DUF3231"/>
    <property type="match status" value="1"/>
</dbReference>
<evidence type="ECO:0000313" key="1">
    <source>
        <dbReference type="EMBL" id="MDQ0254700.1"/>
    </source>
</evidence>
<gene>
    <name evidence="1" type="ORF">J2S74_002079</name>
</gene>
<organism evidence="1 2">
    <name type="scientific">Evansella vedderi</name>
    <dbReference type="NCBI Taxonomy" id="38282"/>
    <lineage>
        <taxon>Bacteria</taxon>
        <taxon>Bacillati</taxon>
        <taxon>Bacillota</taxon>
        <taxon>Bacilli</taxon>
        <taxon>Bacillales</taxon>
        <taxon>Bacillaceae</taxon>
        <taxon>Evansella</taxon>
    </lineage>
</organism>
<dbReference type="InterPro" id="IPR021617">
    <property type="entry name" value="DUF3231"/>
</dbReference>
<proteinExistence type="predicted"/>
<reference evidence="1 2" key="1">
    <citation type="submission" date="2023-07" db="EMBL/GenBank/DDBJ databases">
        <title>Genomic Encyclopedia of Type Strains, Phase IV (KMG-IV): sequencing the most valuable type-strain genomes for metagenomic binning, comparative biology and taxonomic classification.</title>
        <authorList>
            <person name="Goeker M."/>
        </authorList>
    </citation>
    <scope>NUCLEOTIDE SEQUENCE [LARGE SCALE GENOMIC DNA]</scope>
    <source>
        <strain evidence="1 2">DSM 9768</strain>
    </source>
</reference>
<dbReference type="InterPro" id="IPR012347">
    <property type="entry name" value="Ferritin-like"/>
</dbReference>
<evidence type="ECO:0000313" key="2">
    <source>
        <dbReference type="Proteomes" id="UP001230005"/>
    </source>
</evidence>
<dbReference type="EMBL" id="JAUSUG010000007">
    <property type="protein sequence ID" value="MDQ0254700.1"/>
    <property type="molecule type" value="Genomic_DNA"/>
</dbReference>
<dbReference type="Gene3D" id="1.20.1260.10">
    <property type="match status" value="1"/>
</dbReference>
<protein>
    <submittedName>
        <fullName evidence="1">Uncharacterized protein</fullName>
    </submittedName>
</protein>
<dbReference type="Proteomes" id="UP001230005">
    <property type="component" value="Unassembled WGS sequence"/>
</dbReference>